<name>A0A329WSP6_9GAMM</name>
<dbReference type="GO" id="GO:0005524">
    <property type="term" value="F:ATP binding"/>
    <property type="evidence" value="ECO:0007669"/>
    <property type="project" value="InterPro"/>
</dbReference>
<dbReference type="SUPFAM" id="SSF52540">
    <property type="entry name" value="P-loop containing nucleoside triphosphate hydrolases"/>
    <property type="match status" value="1"/>
</dbReference>
<reference evidence="2 3" key="1">
    <citation type="journal article" date="2018" name="Int. J. Syst. Evol. Microbiol.">
        <title>Whole-genome-based revisit of Photorhabdus phylogeny: proposal for the elevation of most Photorhabdus subspecies to the species level and description of one novel species Photorhabdus bodei sp. nov., and one novel subspecies Photorhabdus laumondii subsp. clarkei subsp. nov.</title>
        <authorList>
            <person name="Machado R.A.R."/>
            <person name="Wuthrich D."/>
            <person name="Kuhnert P."/>
            <person name="Arce C.C.M."/>
            <person name="Thonen L."/>
            <person name="Ruiz C."/>
            <person name="Zhang X."/>
            <person name="Robert C.A.M."/>
            <person name="Karimi J."/>
            <person name="Kamali S."/>
            <person name="Ma J."/>
            <person name="Bruggmann R."/>
            <person name="Erb M."/>
        </authorList>
    </citation>
    <scope>NUCLEOTIDE SEQUENCE [LARGE SCALE GENOMIC DNA]</scope>
    <source>
        <strain evidence="2 3">LJ24-63</strain>
    </source>
</reference>
<evidence type="ECO:0000313" key="2">
    <source>
        <dbReference type="EMBL" id="RAX07569.1"/>
    </source>
</evidence>
<gene>
    <name evidence="2" type="ORF">CKY02_20740</name>
</gene>
<sequence length="89" mass="9997">MPMEYETLIGDMGTILSGGQKQRLCLARALYKDPKILFLDEATSHLDTENEKIISSNLKMLSITKVMVAHRKETIESANKLIDLTKKCA</sequence>
<dbReference type="PANTHER" id="PTHR24221">
    <property type="entry name" value="ATP-BINDING CASSETTE SUB-FAMILY B"/>
    <property type="match status" value="1"/>
</dbReference>
<dbReference type="AlphaFoldDB" id="A0A329WSP6"/>
<evidence type="ECO:0000313" key="3">
    <source>
        <dbReference type="Proteomes" id="UP000250919"/>
    </source>
</evidence>
<dbReference type="Pfam" id="PF00005">
    <property type="entry name" value="ABC_tran"/>
    <property type="match status" value="1"/>
</dbReference>
<protein>
    <recommendedName>
        <fullName evidence="1">ABC transporter domain-containing protein</fullName>
    </recommendedName>
</protein>
<feature type="domain" description="ABC transporter" evidence="1">
    <location>
        <begin position="8"/>
        <end position="44"/>
    </location>
</feature>
<dbReference type="Proteomes" id="UP000250919">
    <property type="component" value="Unassembled WGS sequence"/>
</dbReference>
<dbReference type="Gene3D" id="3.40.50.300">
    <property type="entry name" value="P-loop containing nucleotide triphosphate hydrolases"/>
    <property type="match status" value="1"/>
</dbReference>
<dbReference type="InterPro" id="IPR039421">
    <property type="entry name" value="Type_1_exporter"/>
</dbReference>
<dbReference type="InterPro" id="IPR003439">
    <property type="entry name" value="ABC_transporter-like_ATP-bd"/>
</dbReference>
<dbReference type="InterPro" id="IPR027417">
    <property type="entry name" value="P-loop_NTPase"/>
</dbReference>
<comment type="caution">
    <text evidence="2">The sequence shown here is derived from an EMBL/GenBank/DDBJ whole genome shotgun (WGS) entry which is preliminary data.</text>
</comment>
<dbReference type="EMBL" id="NSCM01000058">
    <property type="protein sequence ID" value="RAX07569.1"/>
    <property type="molecule type" value="Genomic_DNA"/>
</dbReference>
<dbReference type="GO" id="GO:0016887">
    <property type="term" value="F:ATP hydrolysis activity"/>
    <property type="evidence" value="ECO:0007669"/>
    <property type="project" value="InterPro"/>
</dbReference>
<dbReference type="PANTHER" id="PTHR24221:SF606">
    <property type="entry name" value="COLICIN V SECRETION-PROCESSING ATP-BINDING PROTEIN"/>
    <property type="match status" value="1"/>
</dbReference>
<dbReference type="GO" id="GO:0034040">
    <property type="term" value="F:ATPase-coupled lipid transmembrane transporter activity"/>
    <property type="evidence" value="ECO:0007669"/>
    <property type="project" value="TreeGrafter"/>
</dbReference>
<proteinExistence type="predicted"/>
<organism evidence="2 3">
    <name type="scientific">Photorhabdus bodei</name>
    <dbReference type="NCBI Taxonomy" id="2029681"/>
    <lineage>
        <taxon>Bacteria</taxon>
        <taxon>Pseudomonadati</taxon>
        <taxon>Pseudomonadota</taxon>
        <taxon>Gammaproteobacteria</taxon>
        <taxon>Enterobacterales</taxon>
        <taxon>Morganellaceae</taxon>
        <taxon>Photorhabdus</taxon>
    </lineage>
</organism>
<accession>A0A329WSP6</accession>
<evidence type="ECO:0000259" key="1">
    <source>
        <dbReference type="Pfam" id="PF00005"/>
    </source>
</evidence>